<feature type="transmembrane region" description="Helical" evidence="6">
    <location>
        <begin position="246"/>
        <end position="262"/>
    </location>
</feature>
<evidence type="ECO:0000256" key="6">
    <source>
        <dbReference type="SAM" id="Phobius"/>
    </source>
</evidence>
<dbReference type="GO" id="GO:0022857">
    <property type="term" value="F:transmembrane transporter activity"/>
    <property type="evidence" value="ECO:0007669"/>
    <property type="project" value="InterPro"/>
</dbReference>
<dbReference type="OrthoDB" id="1765588at2"/>
<dbReference type="EMBL" id="FQXK01000005">
    <property type="protein sequence ID" value="SHH54990.1"/>
    <property type="molecule type" value="Genomic_DNA"/>
</dbReference>
<evidence type="ECO:0000256" key="2">
    <source>
        <dbReference type="ARBA" id="ARBA00022475"/>
    </source>
</evidence>
<evidence type="ECO:0000256" key="3">
    <source>
        <dbReference type="ARBA" id="ARBA00022692"/>
    </source>
</evidence>
<evidence type="ECO:0000313" key="8">
    <source>
        <dbReference type="Proteomes" id="UP000184278"/>
    </source>
</evidence>
<dbReference type="Proteomes" id="UP000184278">
    <property type="component" value="Unassembled WGS sequence"/>
</dbReference>
<sequence>MNIKKIINRQNIIALLPMAALAVLFLVFCTVVNAKGYRLDMYLKIVFNEALVLAIVATGATFIYTLGTFDISLGASTLFSATLGVMVYNRTENIALMMTVILLTGIVCSLLNSVLASIFHIPAFVTTVAMMSVLSAVSAQIITVNGGALGGISIPSSVVKPFDNMPFKIATLLLFFAVSVFVFEFTKVGRRMKFVGGNPLCAYLTGIKADKYTILAFVMAGIGIGLGAFLTLVYTPSVTTTTASSIGMNIFIAIVFGGMPISGGARSRIYAALVGGFSYMLLNDILEIVIDSSAAYGITQVISAVFFLIVVYITGMNYKTALLPR</sequence>
<name>A0A1M5TWK6_BUTFI</name>
<feature type="transmembrane region" description="Helical" evidence="6">
    <location>
        <begin position="165"/>
        <end position="183"/>
    </location>
</feature>
<keyword evidence="2" id="KW-1003">Cell membrane</keyword>
<keyword evidence="3 6" id="KW-0812">Transmembrane</keyword>
<dbReference type="GO" id="GO:0005886">
    <property type="term" value="C:plasma membrane"/>
    <property type="evidence" value="ECO:0007669"/>
    <property type="project" value="UniProtKB-SubCell"/>
</dbReference>
<feature type="transmembrane region" description="Helical" evidence="6">
    <location>
        <begin position="212"/>
        <end position="234"/>
    </location>
</feature>
<reference evidence="8" key="1">
    <citation type="submission" date="2016-11" db="EMBL/GenBank/DDBJ databases">
        <authorList>
            <person name="Varghese N."/>
            <person name="Submissions S."/>
        </authorList>
    </citation>
    <scope>NUCLEOTIDE SEQUENCE [LARGE SCALE GENOMIC DNA]</scope>
    <source>
        <strain evidence="8">DSM 3071</strain>
    </source>
</reference>
<accession>A0A1M5TWK6</accession>
<dbReference type="GeneID" id="89510570"/>
<feature type="transmembrane region" description="Helical" evidence="6">
    <location>
        <begin position="45"/>
        <end position="64"/>
    </location>
</feature>
<organism evidence="7 8">
    <name type="scientific">Butyrivibrio fibrisolvens DSM 3071</name>
    <dbReference type="NCBI Taxonomy" id="1121131"/>
    <lineage>
        <taxon>Bacteria</taxon>
        <taxon>Bacillati</taxon>
        <taxon>Bacillota</taxon>
        <taxon>Clostridia</taxon>
        <taxon>Lachnospirales</taxon>
        <taxon>Lachnospiraceae</taxon>
        <taxon>Butyrivibrio</taxon>
    </lineage>
</organism>
<dbReference type="InterPro" id="IPR001851">
    <property type="entry name" value="ABC_transp_permease"/>
</dbReference>
<evidence type="ECO:0000313" key="7">
    <source>
        <dbReference type="EMBL" id="SHH54990.1"/>
    </source>
</evidence>
<feature type="transmembrane region" description="Helical" evidence="6">
    <location>
        <begin position="123"/>
        <end position="145"/>
    </location>
</feature>
<gene>
    <name evidence="7" type="ORF">SAMN02745229_00643</name>
</gene>
<feature type="transmembrane region" description="Helical" evidence="6">
    <location>
        <begin position="12"/>
        <end position="33"/>
    </location>
</feature>
<keyword evidence="8" id="KW-1185">Reference proteome</keyword>
<keyword evidence="4 6" id="KW-1133">Transmembrane helix</keyword>
<dbReference type="PANTHER" id="PTHR32196">
    <property type="entry name" value="ABC TRANSPORTER PERMEASE PROTEIN YPHD-RELATED-RELATED"/>
    <property type="match status" value="1"/>
</dbReference>
<protein>
    <submittedName>
        <fullName evidence="7">Ribose transport system permease protein</fullName>
    </submittedName>
</protein>
<dbReference type="STRING" id="1121131.SAMN02745229_00643"/>
<evidence type="ECO:0000256" key="5">
    <source>
        <dbReference type="ARBA" id="ARBA00023136"/>
    </source>
</evidence>
<comment type="subcellular location">
    <subcellularLocation>
        <location evidence="1">Cell membrane</location>
        <topology evidence="1">Multi-pass membrane protein</topology>
    </subcellularLocation>
</comment>
<feature type="transmembrane region" description="Helical" evidence="6">
    <location>
        <begin position="269"/>
        <end position="290"/>
    </location>
</feature>
<proteinExistence type="predicted"/>
<dbReference type="Pfam" id="PF02653">
    <property type="entry name" value="BPD_transp_2"/>
    <property type="match status" value="1"/>
</dbReference>
<feature type="transmembrane region" description="Helical" evidence="6">
    <location>
        <begin position="296"/>
        <end position="315"/>
    </location>
</feature>
<feature type="transmembrane region" description="Helical" evidence="6">
    <location>
        <begin position="94"/>
        <end position="116"/>
    </location>
</feature>
<keyword evidence="5 6" id="KW-0472">Membrane</keyword>
<evidence type="ECO:0000256" key="4">
    <source>
        <dbReference type="ARBA" id="ARBA00022989"/>
    </source>
</evidence>
<evidence type="ECO:0000256" key="1">
    <source>
        <dbReference type="ARBA" id="ARBA00004651"/>
    </source>
</evidence>
<dbReference type="RefSeq" id="WP_073385467.1">
    <property type="nucleotide sequence ID" value="NZ_FQXK01000005.1"/>
</dbReference>
<dbReference type="AlphaFoldDB" id="A0A1M5TWK6"/>